<feature type="region of interest" description="Disordered" evidence="1">
    <location>
        <begin position="368"/>
        <end position="403"/>
    </location>
</feature>
<feature type="compositionally biased region" description="Basic residues" evidence="1">
    <location>
        <begin position="730"/>
        <end position="740"/>
    </location>
</feature>
<reference evidence="2 3" key="1">
    <citation type="submission" date="2024-05" db="EMBL/GenBank/DDBJ databases">
        <title>A draft genome resource for the thread blight pathogen Marasmius tenuissimus strain MS-2.</title>
        <authorList>
            <person name="Yulfo-Soto G.E."/>
            <person name="Baruah I.K."/>
            <person name="Amoako-Attah I."/>
            <person name="Bukari Y."/>
            <person name="Meinhardt L.W."/>
            <person name="Bailey B.A."/>
            <person name="Cohen S.P."/>
        </authorList>
    </citation>
    <scope>NUCLEOTIDE SEQUENCE [LARGE SCALE GENOMIC DNA]</scope>
    <source>
        <strain evidence="2 3">MS-2</strain>
    </source>
</reference>
<dbReference type="EMBL" id="JBBXMP010000110">
    <property type="protein sequence ID" value="KAL0062258.1"/>
    <property type="molecule type" value="Genomic_DNA"/>
</dbReference>
<organism evidence="2 3">
    <name type="scientific">Marasmius tenuissimus</name>
    <dbReference type="NCBI Taxonomy" id="585030"/>
    <lineage>
        <taxon>Eukaryota</taxon>
        <taxon>Fungi</taxon>
        <taxon>Dikarya</taxon>
        <taxon>Basidiomycota</taxon>
        <taxon>Agaricomycotina</taxon>
        <taxon>Agaricomycetes</taxon>
        <taxon>Agaricomycetidae</taxon>
        <taxon>Agaricales</taxon>
        <taxon>Marasmiineae</taxon>
        <taxon>Marasmiaceae</taxon>
        <taxon>Marasmius</taxon>
    </lineage>
</organism>
<feature type="compositionally biased region" description="Polar residues" evidence="1">
    <location>
        <begin position="699"/>
        <end position="708"/>
    </location>
</feature>
<gene>
    <name evidence="2" type="ORF">AAF712_010888</name>
</gene>
<proteinExistence type="predicted"/>
<comment type="caution">
    <text evidence="2">The sequence shown here is derived from an EMBL/GenBank/DDBJ whole genome shotgun (WGS) entry which is preliminary data.</text>
</comment>
<dbReference type="Proteomes" id="UP001437256">
    <property type="component" value="Unassembled WGS sequence"/>
</dbReference>
<name>A0ABR2ZLK3_9AGAR</name>
<evidence type="ECO:0000256" key="1">
    <source>
        <dbReference type="SAM" id="MobiDB-lite"/>
    </source>
</evidence>
<sequence>MPPSKEPDQPKKSQGRESWVKGEKLEYLLGLESIWRKNSQEMYRVATKGFIDRWGYDLRPETAPEPRVEYVVEDINEFPEGKERVDKEIRHEERRKEVYGMIGNWAWYRWRKKKVDVTAITAIMRSMTDLHGGTYPRRAQEIQFYQNKHWDSKFRDKFETYWNVAKKRMNTQARLREMNRFVEQKWAKETEEYHDKIQAEIDSKYQQDVADYNCRQQWENSAEGYSDVWRNVDSFLPYLVDALAKFTGSGVSLFLYGPREDSHIQCDSSVVPDTQTTRYLKDFDKEAYGVVHDLCQRFAQATFSQAYCDSRKVSKMPEAQSPGEEEDLDSDADSDGKVNAFESTGCVFQTSNSAILQVVGADGPVALAPKDVKSDSPPKNVKLDSPPKNVKSGSSPMHMPLGSPPKIRKNVAAPSEKFNHASTRSVAAPCPSSTTTNTIPTTVAETPAAAAGSVVTSPLPSASDQAPTLPPNAQNLLTVGHSWDFNTPHVNNWQGRLDGQNGQIQGPVTGPTFYDSPPQLYLSSSSTNGSTNDNMAHMTQTNTGMPCDPMPQAQLSTFGMPLPGNMFDQHSTAVPAENATRGIAQGLQNTHEISHPGTDSILQDLPIAHTNNISKLDSDGKENNSAACKTDNMSSPRPPKRHLPLDNAKSPLRKKTKLMVESHKEAETVAETAEDNGEADGTKTRSKRTTRPPARLSDYVSQSATTNRSTKKSGPADALPDAQLPVAKKPPTKSSKKRKP</sequence>
<feature type="compositionally biased region" description="Acidic residues" evidence="1">
    <location>
        <begin position="323"/>
        <end position="333"/>
    </location>
</feature>
<feature type="region of interest" description="Disordered" evidence="1">
    <location>
        <begin position="419"/>
        <end position="438"/>
    </location>
</feature>
<feature type="region of interest" description="Disordered" evidence="1">
    <location>
        <begin position="314"/>
        <end position="336"/>
    </location>
</feature>
<evidence type="ECO:0000313" key="2">
    <source>
        <dbReference type="EMBL" id="KAL0062258.1"/>
    </source>
</evidence>
<evidence type="ECO:0000313" key="3">
    <source>
        <dbReference type="Proteomes" id="UP001437256"/>
    </source>
</evidence>
<feature type="compositionally biased region" description="Polar residues" evidence="1">
    <location>
        <begin position="623"/>
        <end position="635"/>
    </location>
</feature>
<protein>
    <submittedName>
        <fullName evidence="2">Uncharacterized protein</fullName>
    </submittedName>
</protein>
<feature type="region of interest" description="Disordered" evidence="1">
    <location>
        <begin position="612"/>
        <end position="740"/>
    </location>
</feature>
<keyword evidence="3" id="KW-1185">Reference proteome</keyword>
<feature type="compositionally biased region" description="Basic and acidic residues" evidence="1">
    <location>
        <begin position="658"/>
        <end position="667"/>
    </location>
</feature>
<feature type="compositionally biased region" description="Low complexity" evidence="1">
    <location>
        <begin position="429"/>
        <end position="438"/>
    </location>
</feature>
<accession>A0ABR2ZLK3</accession>